<evidence type="ECO:0000313" key="11">
    <source>
        <dbReference type="Proteomes" id="UP000553766"/>
    </source>
</evidence>
<accession>A0A840X178</accession>
<evidence type="ECO:0000256" key="2">
    <source>
        <dbReference type="ARBA" id="ARBA00007362"/>
    </source>
</evidence>
<evidence type="ECO:0000256" key="3">
    <source>
        <dbReference type="ARBA" id="ARBA00022448"/>
    </source>
</evidence>
<feature type="transmembrane region" description="Helical" evidence="8">
    <location>
        <begin position="102"/>
        <end position="119"/>
    </location>
</feature>
<evidence type="ECO:0000256" key="5">
    <source>
        <dbReference type="ARBA" id="ARBA00022692"/>
    </source>
</evidence>
<feature type="transmembrane region" description="Helical" evidence="8">
    <location>
        <begin position="177"/>
        <end position="198"/>
    </location>
</feature>
<keyword evidence="4" id="KW-1003">Cell membrane</keyword>
<organism evidence="10 11">
    <name type="scientific">Rubricella aquisinus</name>
    <dbReference type="NCBI Taxonomy" id="2028108"/>
    <lineage>
        <taxon>Bacteria</taxon>
        <taxon>Pseudomonadati</taxon>
        <taxon>Pseudomonadota</taxon>
        <taxon>Alphaproteobacteria</taxon>
        <taxon>Rhodobacterales</taxon>
        <taxon>Paracoccaceae</taxon>
        <taxon>Rubricella</taxon>
    </lineage>
</organism>
<proteinExistence type="inferred from homology"/>
<keyword evidence="6 8" id="KW-1133">Transmembrane helix</keyword>
<keyword evidence="7 8" id="KW-0472">Membrane</keyword>
<sequence length="302" mass="32261">MTDTTKGIIAMLACCTIWGLSGLFYKLVAHVPVVDVLAHRTLWSLVFFLGVVVVTGRLARLKAALGDTPTRLRLGLAAVLVSCNWGVFIFSIGAGFAVEASLGYYIFPFVAILLGVIFLGERPGKLQWAAIALAMMAVVTLTVGLGAAPWIALTLASTFGLYGLIKKRLATGPITSVTVEVLILSPLALGWLSWVALQGGAPLGQGTRDMVVLMLSGPMTGGPLILFAYATQRLDYATVGVLQFWNPTLQFCVGAFIFLEVITVWHGIALPMIWVAVLLYVIAARRQVRAARKRSITAAGLS</sequence>
<dbReference type="PANTHER" id="PTHR22911:SF137">
    <property type="entry name" value="SOLUTE CARRIER FAMILY 35 MEMBER G2-RELATED"/>
    <property type="match status" value="1"/>
</dbReference>
<comment type="similarity">
    <text evidence="2">Belongs to the EamA transporter family.</text>
</comment>
<comment type="caution">
    <text evidence="10">The sequence shown here is derived from an EMBL/GenBank/DDBJ whole genome shotgun (WGS) entry which is preliminary data.</text>
</comment>
<feature type="transmembrane region" description="Helical" evidence="8">
    <location>
        <begin position="236"/>
        <end position="258"/>
    </location>
</feature>
<dbReference type="SUPFAM" id="SSF103481">
    <property type="entry name" value="Multidrug resistance efflux transporter EmrE"/>
    <property type="match status" value="2"/>
</dbReference>
<dbReference type="PANTHER" id="PTHR22911">
    <property type="entry name" value="ACYL-MALONYL CONDENSING ENZYME-RELATED"/>
    <property type="match status" value="1"/>
</dbReference>
<feature type="domain" description="EamA" evidence="9">
    <location>
        <begin position="6"/>
        <end position="141"/>
    </location>
</feature>
<dbReference type="Proteomes" id="UP000553766">
    <property type="component" value="Unassembled WGS sequence"/>
</dbReference>
<evidence type="ECO:0000313" key="10">
    <source>
        <dbReference type="EMBL" id="MBB5516494.1"/>
    </source>
</evidence>
<feature type="transmembrane region" description="Helical" evidence="8">
    <location>
        <begin position="149"/>
        <end position="165"/>
    </location>
</feature>
<evidence type="ECO:0000256" key="7">
    <source>
        <dbReference type="ARBA" id="ARBA00023136"/>
    </source>
</evidence>
<feature type="transmembrane region" description="Helical" evidence="8">
    <location>
        <begin position="210"/>
        <end position="229"/>
    </location>
</feature>
<dbReference type="AlphaFoldDB" id="A0A840X178"/>
<evidence type="ECO:0000256" key="1">
    <source>
        <dbReference type="ARBA" id="ARBA00004651"/>
    </source>
</evidence>
<feature type="transmembrane region" description="Helical" evidence="8">
    <location>
        <begin position="41"/>
        <end position="60"/>
    </location>
</feature>
<dbReference type="EMBL" id="JACIJS010000007">
    <property type="protein sequence ID" value="MBB5516494.1"/>
    <property type="molecule type" value="Genomic_DNA"/>
</dbReference>
<evidence type="ECO:0000256" key="4">
    <source>
        <dbReference type="ARBA" id="ARBA00022475"/>
    </source>
</evidence>
<keyword evidence="3" id="KW-0813">Transport</keyword>
<dbReference type="InterPro" id="IPR037185">
    <property type="entry name" value="EmrE-like"/>
</dbReference>
<evidence type="ECO:0000256" key="6">
    <source>
        <dbReference type="ARBA" id="ARBA00022989"/>
    </source>
</evidence>
<dbReference type="NCBIfam" id="TIGR00688">
    <property type="entry name" value="rarD"/>
    <property type="match status" value="1"/>
</dbReference>
<feature type="transmembrane region" description="Helical" evidence="8">
    <location>
        <begin position="126"/>
        <end position="143"/>
    </location>
</feature>
<comment type="subcellular location">
    <subcellularLocation>
        <location evidence="1">Cell membrane</location>
        <topology evidence="1">Multi-pass membrane protein</topology>
    </subcellularLocation>
</comment>
<evidence type="ECO:0000259" key="9">
    <source>
        <dbReference type="Pfam" id="PF00892"/>
    </source>
</evidence>
<feature type="transmembrane region" description="Helical" evidence="8">
    <location>
        <begin position="72"/>
        <end position="96"/>
    </location>
</feature>
<evidence type="ECO:0000256" key="8">
    <source>
        <dbReference type="SAM" id="Phobius"/>
    </source>
</evidence>
<dbReference type="InterPro" id="IPR000620">
    <property type="entry name" value="EamA_dom"/>
</dbReference>
<dbReference type="Pfam" id="PF00892">
    <property type="entry name" value="EamA"/>
    <property type="match status" value="1"/>
</dbReference>
<dbReference type="RefSeq" id="WP_184012155.1">
    <property type="nucleotide sequence ID" value="NZ_JACIJS010000007.1"/>
</dbReference>
<gene>
    <name evidence="10" type="ORF">FHS89_002525</name>
</gene>
<protein>
    <submittedName>
        <fullName evidence="10">Chloramphenicol-sensitive protein RarD</fullName>
    </submittedName>
</protein>
<keyword evidence="11" id="KW-1185">Reference proteome</keyword>
<feature type="transmembrane region" description="Helical" evidence="8">
    <location>
        <begin position="7"/>
        <end position="29"/>
    </location>
</feature>
<name>A0A840X178_9RHOB</name>
<feature type="transmembrane region" description="Helical" evidence="8">
    <location>
        <begin position="264"/>
        <end position="284"/>
    </location>
</feature>
<reference evidence="10 11" key="1">
    <citation type="submission" date="2020-08" db="EMBL/GenBank/DDBJ databases">
        <title>Genomic Encyclopedia of Type Strains, Phase IV (KMG-IV): sequencing the most valuable type-strain genomes for metagenomic binning, comparative biology and taxonomic classification.</title>
        <authorList>
            <person name="Goeker M."/>
        </authorList>
    </citation>
    <scope>NUCLEOTIDE SEQUENCE [LARGE SCALE GENOMIC DNA]</scope>
    <source>
        <strain evidence="10 11">DSM 103377</strain>
    </source>
</reference>
<dbReference type="GO" id="GO:0005886">
    <property type="term" value="C:plasma membrane"/>
    <property type="evidence" value="ECO:0007669"/>
    <property type="project" value="UniProtKB-SubCell"/>
</dbReference>
<dbReference type="InterPro" id="IPR004626">
    <property type="entry name" value="RarD"/>
</dbReference>
<keyword evidence="5 8" id="KW-0812">Transmembrane</keyword>